<reference evidence="2 3" key="1">
    <citation type="journal article" date="2025" name="Microbiol. Resour. Announc.">
        <title>Draft genome sequences for Neonectria magnoliae and Neonectria punicea, canker pathogens of Liriodendron tulipifera and Acer saccharum in West Virginia.</title>
        <authorList>
            <person name="Petronek H.M."/>
            <person name="Kasson M.T."/>
            <person name="Metheny A.M."/>
            <person name="Stauder C.M."/>
            <person name="Lovett B."/>
            <person name="Lynch S.C."/>
            <person name="Garnas J.R."/>
            <person name="Kasson L.R."/>
            <person name="Stajich J.E."/>
        </authorList>
    </citation>
    <scope>NUCLEOTIDE SEQUENCE [LARGE SCALE GENOMIC DNA]</scope>
    <source>
        <strain evidence="2 3">NRRL 64653</strain>
    </source>
</reference>
<evidence type="ECO:0008006" key="4">
    <source>
        <dbReference type="Google" id="ProtNLM"/>
    </source>
</evidence>
<evidence type="ECO:0000313" key="2">
    <source>
        <dbReference type="EMBL" id="KAK7417927.1"/>
    </source>
</evidence>
<dbReference type="Gene3D" id="1.10.510.10">
    <property type="entry name" value="Transferase(Phosphotransferase) domain 1"/>
    <property type="match status" value="1"/>
</dbReference>
<keyword evidence="3" id="KW-1185">Reference proteome</keyword>
<protein>
    <recommendedName>
        <fullName evidence="4">Protein kinase domain-containing protein</fullName>
    </recommendedName>
</protein>
<dbReference type="SUPFAM" id="SSF56112">
    <property type="entry name" value="Protein kinase-like (PK-like)"/>
    <property type="match status" value="1"/>
</dbReference>
<gene>
    <name evidence="2" type="ORF">QQX98_004229</name>
</gene>
<dbReference type="PANTHER" id="PTHR37542:SF1">
    <property type="entry name" value="PRION-INHIBITION AND PROPAGATION HELO DOMAIN-CONTAINING PROTEIN"/>
    <property type="match status" value="1"/>
</dbReference>
<dbReference type="EMBL" id="JAZAVJ010000052">
    <property type="protein sequence ID" value="KAK7417927.1"/>
    <property type="molecule type" value="Genomic_DNA"/>
</dbReference>
<proteinExistence type="predicted"/>
<organism evidence="2 3">
    <name type="scientific">Neonectria punicea</name>
    <dbReference type="NCBI Taxonomy" id="979145"/>
    <lineage>
        <taxon>Eukaryota</taxon>
        <taxon>Fungi</taxon>
        <taxon>Dikarya</taxon>
        <taxon>Ascomycota</taxon>
        <taxon>Pezizomycotina</taxon>
        <taxon>Sordariomycetes</taxon>
        <taxon>Hypocreomycetidae</taxon>
        <taxon>Hypocreales</taxon>
        <taxon>Nectriaceae</taxon>
        <taxon>Neonectria</taxon>
    </lineage>
</organism>
<feature type="compositionally biased region" description="Low complexity" evidence="1">
    <location>
        <begin position="212"/>
        <end position="222"/>
    </location>
</feature>
<dbReference type="Proteomes" id="UP001498476">
    <property type="component" value="Unassembled WGS sequence"/>
</dbReference>
<sequence>MDVGNIISTVELCARLIAYIVETCDNYKAANEEVSERIAIVENCWTRTRIQVDFIEPLGPVLDAEHRRVLDNALSILASKLSSANTSLEGVLVAKNKDGDDVRPGFFGFSRGVRRGKYAFVKEALDGVIRDLEEWQRRFDPSWYLIMCIASPVVDNQLRKAMVQNRPSSQQFLARPGQSPRPVSPAPSGQQFLDRPGSSSRPVSPVPPPSPFGSGSQSPGPQAHQPRPNFALTARLQQTSPLSLANDIRTAIRPDGRHQSIFLPPTTFEFTPIPYSKAKAARRSGRWFIVDSLRCKSGDPEVMTNDVRDLAQRLSRADPMTFGLLSCKGAMRRTDPRQPSRILSFDLFFRIPDGMEVPQSLRQVLILYPGNSGGALSVTRRVRIAQELAKSISYVHTFKFVHKSISPESILFLEDLESSRSATFLVGFDRFRSADGATSLQGDSSWYENIYRHPSRQGENPEDIYRMQHDIYSLGVCLLEIGLWETFVDYPSDAPSPGGPIRDLAAKLAQSDGGARRQHNGSGAMGFVAKEFMEQLARDRLPQAMGERYSRVVLSCLTCLDEDNVDFGGDAAQQAAADPDGIHLGVRYYEVILERLNELMI</sequence>
<feature type="region of interest" description="Disordered" evidence="1">
    <location>
        <begin position="165"/>
        <end position="227"/>
    </location>
</feature>
<accession>A0ABR1H9X5</accession>
<dbReference type="InterPro" id="IPR011009">
    <property type="entry name" value="Kinase-like_dom_sf"/>
</dbReference>
<name>A0ABR1H9X5_9HYPO</name>
<evidence type="ECO:0000256" key="1">
    <source>
        <dbReference type="SAM" id="MobiDB-lite"/>
    </source>
</evidence>
<comment type="caution">
    <text evidence="2">The sequence shown here is derived from an EMBL/GenBank/DDBJ whole genome shotgun (WGS) entry which is preliminary data.</text>
</comment>
<dbReference type="PANTHER" id="PTHR37542">
    <property type="entry name" value="HELO DOMAIN-CONTAINING PROTEIN-RELATED"/>
    <property type="match status" value="1"/>
</dbReference>
<evidence type="ECO:0000313" key="3">
    <source>
        <dbReference type="Proteomes" id="UP001498476"/>
    </source>
</evidence>